<protein>
    <submittedName>
        <fullName evidence="1">Uncharacterized protein</fullName>
    </submittedName>
</protein>
<accession>A0A832YY71</accession>
<organism evidence="1 2">
    <name type="scientific">Ignisphaera aggregans</name>
    <dbReference type="NCBI Taxonomy" id="334771"/>
    <lineage>
        <taxon>Archaea</taxon>
        <taxon>Thermoproteota</taxon>
        <taxon>Thermoprotei</taxon>
        <taxon>Desulfurococcales</taxon>
        <taxon>Desulfurococcaceae</taxon>
        <taxon>Ignisphaera</taxon>
    </lineage>
</organism>
<dbReference type="EMBL" id="DQTV01000033">
    <property type="protein sequence ID" value="HIP56727.1"/>
    <property type="molecule type" value="Genomic_DNA"/>
</dbReference>
<evidence type="ECO:0000313" key="2">
    <source>
        <dbReference type="Proteomes" id="UP000605805"/>
    </source>
</evidence>
<reference evidence="1" key="1">
    <citation type="journal article" date="2020" name="ISME J.">
        <title>Gammaproteobacteria mediating utilization of methyl-, sulfur- and petroleum organic compounds in deep ocean hydrothermal plumes.</title>
        <authorList>
            <person name="Zhou Z."/>
            <person name="Liu Y."/>
            <person name="Pan J."/>
            <person name="Cron B.R."/>
            <person name="Toner B.M."/>
            <person name="Anantharaman K."/>
            <person name="Breier J.A."/>
            <person name="Dick G.J."/>
            <person name="Li M."/>
        </authorList>
    </citation>
    <scope>NUCLEOTIDE SEQUENCE</scope>
    <source>
        <strain evidence="1">SZUA-1435</strain>
    </source>
</reference>
<dbReference type="Proteomes" id="UP000605805">
    <property type="component" value="Unassembled WGS sequence"/>
</dbReference>
<proteinExistence type="predicted"/>
<name>A0A832YY71_9CREN</name>
<gene>
    <name evidence="1" type="ORF">EYH02_01445</name>
</gene>
<sequence>MLEVLFSTAISAALIASAAIPMLASRSRRARCNDQRAPEQGMTVSEESVANMIKRGYAYSVDLGDSIVFVVVVEKQESKSFLTAEEKPILFTGVGDVQTTALAEVTS</sequence>
<comment type="caution">
    <text evidence="1">The sequence shown here is derived from an EMBL/GenBank/DDBJ whole genome shotgun (WGS) entry which is preliminary data.</text>
</comment>
<evidence type="ECO:0000313" key="1">
    <source>
        <dbReference type="EMBL" id="HIP56727.1"/>
    </source>
</evidence>
<dbReference type="AlphaFoldDB" id="A0A832YY71"/>